<dbReference type="InterPro" id="IPR037066">
    <property type="entry name" value="Plug_dom_sf"/>
</dbReference>
<reference evidence="5 6" key="1">
    <citation type="submission" date="2019-02" db="EMBL/GenBank/DDBJ databases">
        <title>Draft genome sequence of Muricauda sp. 176CP4-71.</title>
        <authorList>
            <person name="Park J.-S."/>
        </authorList>
    </citation>
    <scope>NUCLEOTIDE SEQUENCE [LARGE SCALE GENOMIC DNA]</scope>
    <source>
        <strain evidence="5 6">176CP4-71</strain>
    </source>
</reference>
<dbReference type="GO" id="GO:0009279">
    <property type="term" value="C:cell outer membrane"/>
    <property type="evidence" value="ECO:0007669"/>
    <property type="project" value="UniProtKB-SubCell"/>
</dbReference>
<dbReference type="AlphaFoldDB" id="A0A4Q8QLV4"/>
<comment type="caution">
    <text evidence="5">The sequence shown here is derived from an EMBL/GenBank/DDBJ whole genome shotgun (WGS) entry which is preliminary data.</text>
</comment>
<dbReference type="Gene3D" id="2.170.130.10">
    <property type="entry name" value="TonB-dependent receptor, plug domain"/>
    <property type="match status" value="1"/>
</dbReference>
<dbReference type="PANTHER" id="PTHR40980">
    <property type="entry name" value="PLUG DOMAIN-CONTAINING PROTEIN"/>
    <property type="match status" value="1"/>
</dbReference>
<keyword evidence="6" id="KW-1185">Reference proteome</keyword>
<keyword evidence="3" id="KW-0998">Cell outer membrane</keyword>
<evidence type="ECO:0000313" key="5">
    <source>
        <dbReference type="EMBL" id="TAI49559.1"/>
    </source>
</evidence>
<evidence type="ECO:0000313" key="6">
    <source>
        <dbReference type="Proteomes" id="UP000291981"/>
    </source>
</evidence>
<dbReference type="RefSeq" id="WP_130611677.1">
    <property type="nucleotide sequence ID" value="NZ_SGIU01000001.1"/>
</dbReference>
<name>A0A4Q8QLV4_9FLAO</name>
<evidence type="ECO:0000256" key="1">
    <source>
        <dbReference type="ARBA" id="ARBA00004442"/>
    </source>
</evidence>
<organism evidence="5 6">
    <name type="scientific">Flagellimonas allohymeniacidonis</name>
    <dbReference type="NCBI Taxonomy" id="2517819"/>
    <lineage>
        <taxon>Bacteria</taxon>
        <taxon>Pseudomonadati</taxon>
        <taxon>Bacteroidota</taxon>
        <taxon>Flavobacteriia</taxon>
        <taxon>Flavobacteriales</taxon>
        <taxon>Flavobacteriaceae</taxon>
        <taxon>Flagellimonas</taxon>
    </lineage>
</organism>
<dbReference type="SUPFAM" id="SSF49464">
    <property type="entry name" value="Carboxypeptidase regulatory domain-like"/>
    <property type="match status" value="1"/>
</dbReference>
<proteinExistence type="predicted"/>
<feature type="domain" description="Outer membrane protein beta-barrel" evidence="4">
    <location>
        <begin position="379"/>
        <end position="754"/>
    </location>
</feature>
<dbReference type="Gene3D" id="2.40.170.20">
    <property type="entry name" value="TonB-dependent receptor, beta-barrel domain"/>
    <property type="match status" value="1"/>
</dbReference>
<dbReference type="EMBL" id="SGIU01000001">
    <property type="protein sequence ID" value="TAI49559.1"/>
    <property type="molecule type" value="Genomic_DNA"/>
</dbReference>
<evidence type="ECO:0000259" key="4">
    <source>
        <dbReference type="Pfam" id="PF14905"/>
    </source>
</evidence>
<dbReference type="InterPro" id="IPR036942">
    <property type="entry name" value="Beta-barrel_TonB_sf"/>
</dbReference>
<protein>
    <recommendedName>
        <fullName evidence="4">Outer membrane protein beta-barrel domain-containing protein</fullName>
    </recommendedName>
</protein>
<dbReference type="OrthoDB" id="8764943at2"/>
<dbReference type="Pfam" id="PF14905">
    <property type="entry name" value="OMP_b-brl_3"/>
    <property type="match status" value="1"/>
</dbReference>
<dbReference type="PANTHER" id="PTHR40980:SF4">
    <property type="entry name" value="TONB-DEPENDENT RECEPTOR-LIKE BETA-BARREL DOMAIN-CONTAINING PROTEIN"/>
    <property type="match status" value="1"/>
</dbReference>
<keyword evidence="2" id="KW-0472">Membrane</keyword>
<dbReference type="SUPFAM" id="SSF56935">
    <property type="entry name" value="Porins"/>
    <property type="match status" value="1"/>
</dbReference>
<comment type="subcellular location">
    <subcellularLocation>
        <location evidence="1">Cell outer membrane</location>
    </subcellularLocation>
</comment>
<accession>A0A4Q8QLV4</accession>
<sequence length="805" mass="90583">MKYLIIIVLLVIGSKTYAQFEISGMLQDESATPISFANIVLLKELDSAMVSGTTSDEFGAFRVGVPNSGKFLLKISYLGFQEYIGPVIEVRNKDVRLQEKITLLADNMALDEIVITGMKTSMEKLSDRTVVHVGNNSMNAGSSMLRVIETLPGVLLDRASGKISMNGRGGVAVYIDGKRSVMDGAALVQLLNGLTTTEVKSIELITNPPAHYDAEGSGGVINIVSKDKGGHEGYRGTVEASLGYGSNTKYIGGFNGAYSKNGFTLYASITTNNNYREEPSRIFKSYNINDVNRSSQQYSDRQVYTGLHKIDLGANIGLSEKASLGLRMDLGANDWIMDARTESFGFSNDDLIRSEEIATSEKNNWKHLLLYSNFKYQFNEETTLRVDYDFLNYKNNNDAFYDLQLRQGLDLDFSEFLSSAQTKVDFHVAKLDINGKLFNDTKLEAGIKSSWSRFDNTSEVVNQVTGNTTIVPDSNNFGILNEHFFSAYVNLNFKFADGFDLNFGERYAYGNSSLTLPGNVKKKILGVGVFFPSVTLNYTLDEKNSIGLLYGERIERPNFFTLFPSFFYFDSNTILIGNPEIKPVLSKTLTLEYKYKKASASLYFSSETNPYVWGQPSFSEDFEFTTLIPQQMKGRKNMGLTLFVPIDFSNNLRWQTSLTGIWQEERPKYKGQVLVNRGTYALLNSSVQYRLNDRFQADASFTLNSERYAGLGTIPTTWSLNLGGKYSFNDRFSIALAFRDIFDTNDRSYFATRSVFPENNAVLDWQYFFEGRVLSFSMNYRLNRSKKRVDAIPKSGSEEEKKRVY</sequence>
<dbReference type="Pfam" id="PF13620">
    <property type="entry name" value="CarboxypepD_reg"/>
    <property type="match status" value="1"/>
</dbReference>
<evidence type="ECO:0000256" key="2">
    <source>
        <dbReference type="ARBA" id="ARBA00023136"/>
    </source>
</evidence>
<gene>
    <name evidence="5" type="ORF">EW142_07105</name>
</gene>
<dbReference type="InterPro" id="IPR008969">
    <property type="entry name" value="CarboxyPept-like_regulatory"/>
</dbReference>
<evidence type="ECO:0000256" key="3">
    <source>
        <dbReference type="ARBA" id="ARBA00023237"/>
    </source>
</evidence>
<dbReference type="InterPro" id="IPR041700">
    <property type="entry name" value="OMP_b-brl_3"/>
</dbReference>
<dbReference type="Proteomes" id="UP000291981">
    <property type="component" value="Unassembled WGS sequence"/>
</dbReference>